<keyword evidence="1" id="KW-0812">Transmembrane</keyword>
<proteinExistence type="predicted"/>
<evidence type="ECO:0000256" key="1">
    <source>
        <dbReference type="SAM" id="Phobius"/>
    </source>
</evidence>
<keyword evidence="1" id="KW-1133">Transmembrane helix</keyword>
<feature type="transmembrane region" description="Helical" evidence="1">
    <location>
        <begin position="37"/>
        <end position="56"/>
    </location>
</feature>
<dbReference type="EnsemblPlants" id="MELO3C034419.2.1">
    <property type="protein sequence ID" value="MELO3C034419.2.1"/>
    <property type="gene ID" value="MELO3C034419.2"/>
</dbReference>
<reference evidence="2" key="1">
    <citation type="submission" date="2023-03" db="UniProtKB">
        <authorList>
            <consortium name="EnsemblPlants"/>
        </authorList>
    </citation>
    <scope>IDENTIFICATION</scope>
</reference>
<evidence type="ECO:0000313" key="2">
    <source>
        <dbReference type="EnsemblPlants" id="MELO3C034419.2.1"/>
    </source>
</evidence>
<dbReference type="AlphaFoldDB" id="A0A9I9EJ12"/>
<dbReference type="Gramene" id="MELO3C034419.2.1">
    <property type="protein sequence ID" value="MELO3C034419.2.1"/>
    <property type="gene ID" value="MELO3C034419.2"/>
</dbReference>
<keyword evidence="1" id="KW-0472">Membrane</keyword>
<accession>A0A9I9EJ12</accession>
<organism evidence="2">
    <name type="scientific">Cucumis melo</name>
    <name type="common">Muskmelon</name>
    <dbReference type="NCBI Taxonomy" id="3656"/>
    <lineage>
        <taxon>Eukaryota</taxon>
        <taxon>Viridiplantae</taxon>
        <taxon>Streptophyta</taxon>
        <taxon>Embryophyta</taxon>
        <taxon>Tracheophyta</taxon>
        <taxon>Spermatophyta</taxon>
        <taxon>Magnoliopsida</taxon>
        <taxon>eudicotyledons</taxon>
        <taxon>Gunneridae</taxon>
        <taxon>Pentapetalae</taxon>
        <taxon>rosids</taxon>
        <taxon>fabids</taxon>
        <taxon>Cucurbitales</taxon>
        <taxon>Cucurbitaceae</taxon>
        <taxon>Benincaseae</taxon>
        <taxon>Cucumis</taxon>
    </lineage>
</organism>
<sequence length="57" mass="6329">MSFCSIIDMGLAFNAFSLICTCLQNKMWLLPAIFDNFSLLLAFGFLLLLEGFAPFAS</sequence>
<protein>
    <submittedName>
        <fullName evidence="2">Uncharacterized protein</fullName>
    </submittedName>
</protein>
<name>A0A9I9EJ12_CUCME</name>